<dbReference type="Proteomes" id="UP000323258">
    <property type="component" value="Unassembled WGS sequence"/>
</dbReference>
<accession>A0A5D4GSB2</accession>
<dbReference type="OrthoDB" id="8163917at2"/>
<evidence type="ECO:0008006" key="3">
    <source>
        <dbReference type="Google" id="ProtNLM"/>
    </source>
</evidence>
<proteinExistence type="predicted"/>
<sequence length="87" mass="9707">MKPTIPLIVALAALAGCTTTLEERRAADEAVCRDYGFRQGSEAFAECLQRIELDRRAERRASMASFERSSWPVVIYQPVPVLPPRGN</sequence>
<keyword evidence="2" id="KW-1185">Reference proteome</keyword>
<gene>
    <name evidence="1" type="ORF">FY036_21560</name>
</gene>
<dbReference type="RefSeq" id="WP_148916840.1">
    <property type="nucleotide sequence ID" value="NZ_VSZS01000068.1"/>
</dbReference>
<protein>
    <recommendedName>
        <fullName evidence="3">Lipoprotein</fullName>
    </recommendedName>
</protein>
<evidence type="ECO:0000313" key="2">
    <source>
        <dbReference type="Proteomes" id="UP000323258"/>
    </source>
</evidence>
<dbReference type="EMBL" id="VSZS01000068">
    <property type="protein sequence ID" value="TYR29460.1"/>
    <property type="molecule type" value="Genomic_DNA"/>
</dbReference>
<dbReference type="PROSITE" id="PS51257">
    <property type="entry name" value="PROKAR_LIPOPROTEIN"/>
    <property type="match status" value="1"/>
</dbReference>
<reference evidence="1 2" key="1">
    <citation type="submission" date="2019-08" db="EMBL/GenBank/DDBJ databases">
        <authorList>
            <person name="Seo Y.L."/>
        </authorList>
    </citation>
    <scope>NUCLEOTIDE SEQUENCE [LARGE SCALE GENOMIC DNA]</scope>
    <source>
        <strain evidence="1 2">MaA-C15</strain>
    </source>
</reference>
<reference evidence="1 2" key="2">
    <citation type="submission" date="2019-09" db="EMBL/GenBank/DDBJ databases">
        <title>Mesorhizobium sp. MaA-C15 isolated from Microcystis aeruginosa.</title>
        <authorList>
            <person name="Jeong S.E."/>
            <person name="Jin H.M."/>
            <person name="Jeon C.O."/>
        </authorList>
    </citation>
    <scope>NUCLEOTIDE SEQUENCE [LARGE SCALE GENOMIC DNA]</scope>
    <source>
        <strain evidence="1 2">MaA-C15</strain>
    </source>
</reference>
<comment type="caution">
    <text evidence="1">The sequence shown here is derived from an EMBL/GenBank/DDBJ whole genome shotgun (WGS) entry which is preliminary data.</text>
</comment>
<organism evidence="1 2">
    <name type="scientific">Neoaquamicrobium microcysteis</name>
    <dbReference type="NCBI Taxonomy" id="2682781"/>
    <lineage>
        <taxon>Bacteria</taxon>
        <taxon>Pseudomonadati</taxon>
        <taxon>Pseudomonadota</taxon>
        <taxon>Alphaproteobacteria</taxon>
        <taxon>Hyphomicrobiales</taxon>
        <taxon>Phyllobacteriaceae</taxon>
        <taxon>Neoaquamicrobium</taxon>
    </lineage>
</organism>
<name>A0A5D4GSB2_9HYPH</name>
<dbReference type="AlphaFoldDB" id="A0A5D4GSB2"/>
<evidence type="ECO:0000313" key="1">
    <source>
        <dbReference type="EMBL" id="TYR29460.1"/>
    </source>
</evidence>